<organism evidence="1 2">
    <name type="scientific">Microbaculum marinum</name>
    <dbReference type="NCBI Taxonomy" id="1764581"/>
    <lineage>
        <taxon>Bacteria</taxon>
        <taxon>Pseudomonadati</taxon>
        <taxon>Pseudomonadota</taxon>
        <taxon>Alphaproteobacteria</taxon>
        <taxon>Hyphomicrobiales</taxon>
        <taxon>Tepidamorphaceae</taxon>
        <taxon>Microbaculum</taxon>
    </lineage>
</organism>
<dbReference type="GO" id="GO:0008233">
    <property type="term" value="F:peptidase activity"/>
    <property type="evidence" value="ECO:0007669"/>
    <property type="project" value="UniProtKB-KW"/>
</dbReference>
<evidence type="ECO:0000313" key="2">
    <source>
        <dbReference type="Proteomes" id="UP001378188"/>
    </source>
</evidence>
<accession>A0AAW9RNM2</accession>
<keyword evidence="1" id="KW-0378">Hydrolase</keyword>
<name>A0AAW9RNM2_9HYPH</name>
<dbReference type="Proteomes" id="UP001378188">
    <property type="component" value="Unassembled WGS sequence"/>
</dbReference>
<dbReference type="EMBL" id="JAZHOF010000004">
    <property type="protein sequence ID" value="MEJ8571898.1"/>
    <property type="molecule type" value="Genomic_DNA"/>
</dbReference>
<dbReference type="Gene3D" id="3.90.226.10">
    <property type="entry name" value="2-enoyl-CoA Hydratase, Chain A, domain 1"/>
    <property type="match status" value="1"/>
</dbReference>
<dbReference type="InterPro" id="IPR029045">
    <property type="entry name" value="ClpP/crotonase-like_dom_sf"/>
</dbReference>
<comment type="caution">
    <text evidence="1">The sequence shown here is derived from an EMBL/GenBank/DDBJ whole genome shotgun (WGS) entry which is preliminary data.</text>
</comment>
<proteinExistence type="predicted"/>
<reference evidence="1 2" key="1">
    <citation type="submission" date="2024-02" db="EMBL/GenBank/DDBJ databases">
        <title>Genome analysis and characterization of Microbaculum marinisediminis sp. nov., isolated from marine sediment.</title>
        <authorList>
            <person name="Du Z.-J."/>
            <person name="Ye Y.-Q."/>
            <person name="Zhang Z.-R."/>
            <person name="Yuan S.-M."/>
            <person name="Zhang X.-Y."/>
        </authorList>
    </citation>
    <scope>NUCLEOTIDE SEQUENCE [LARGE SCALE GENOMIC DNA]</scope>
    <source>
        <strain evidence="1 2">SDUM1044001</strain>
    </source>
</reference>
<dbReference type="Pfam" id="PF00574">
    <property type="entry name" value="CLP_protease"/>
    <property type="match status" value="1"/>
</dbReference>
<sequence>MSLAGHHGDRPGQGRFRRWLRDRPDETILKWAFRGLLVATVVVLATDLSEMREQADEFVDPAVPGVAPEIEPYLPSIREGVPARPGDTAPGALREAARFELVADGRLLLEGGIDTGAATRFAEEIEKRGSYVKTVVLNSPGGSVGDALEIARMIRDGGYDTAVEAGGYCASSCPLLLAGGNERVVAEDASVGVHRVYSAGEAAVSAAVGMDNAQRVSAECQRFLLDMGVDPRVWIHAMETPKDELFYFTPDELLELRLATGIAPSG</sequence>
<dbReference type="RefSeq" id="WP_340329599.1">
    <property type="nucleotide sequence ID" value="NZ_JAZHOF010000004.1"/>
</dbReference>
<dbReference type="AlphaFoldDB" id="A0AAW9RNM2"/>
<gene>
    <name evidence="1" type="ORF">V3328_10470</name>
</gene>
<dbReference type="GO" id="GO:0006508">
    <property type="term" value="P:proteolysis"/>
    <property type="evidence" value="ECO:0007669"/>
    <property type="project" value="UniProtKB-KW"/>
</dbReference>
<dbReference type="InterPro" id="IPR023562">
    <property type="entry name" value="ClpP/TepA"/>
</dbReference>
<evidence type="ECO:0000313" key="1">
    <source>
        <dbReference type="EMBL" id="MEJ8571898.1"/>
    </source>
</evidence>
<keyword evidence="2" id="KW-1185">Reference proteome</keyword>
<dbReference type="SUPFAM" id="SSF52096">
    <property type="entry name" value="ClpP/crotonase"/>
    <property type="match status" value="1"/>
</dbReference>
<protein>
    <submittedName>
        <fullName evidence="1">ATP-dependent Clp protease proteolytic subunit</fullName>
    </submittedName>
</protein>
<keyword evidence="1" id="KW-0645">Protease</keyword>